<reference evidence="2" key="1">
    <citation type="submission" date="2024-01" db="EMBL/GenBank/DDBJ databases">
        <authorList>
            <person name="Webb A."/>
        </authorList>
    </citation>
    <scope>NUCLEOTIDE SEQUENCE</scope>
    <source>
        <strain evidence="2">Pm1</strain>
    </source>
</reference>
<evidence type="ECO:0000256" key="1">
    <source>
        <dbReference type="SAM" id="MobiDB-lite"/>
    </source>
</evidence>
<feature type="compositionally biased region" description="Basic and acidic residues" evidence="1">
    <location>
        <begin position="26"/>
        <end position="41"/>
    </location>
</feature>
<proteinExistence type="predicted"/>
<comment type="caution">
    <text evidence="2">The sequence shown here is derived from an EMBL/GenBank/DDBJ whole genome shotgun (WGS) entry which is preliminary data.</text>
</comment>
<protein>
    <submittedName>
        <fullName evidence="2">Uncharacterized protein</fullName>
    </submittedName>
</protein>
<sequence length="125" mass="13186">MSSQTQCTHATLPDTGIGHDDDDDSVVSRHETDDTKAHREASVVAGVPVAVHEKLVLDVKGLQETLGKTQGMLDAIQSSLQAMERARTQSKAQLDLMIRLQQSGASPSSSAPAPQSSHGKDPGTT</sequence>
<dbReference type="AlphaFoldDB" id="A0AAV1U7I3"/>
<feature type="region of interest" description="Disordered" evidence="1">
    <location>
        <begin position="97"/>
        <end position="125"/>
    </location>
</feature>
<dbReference type="EMBL" id="CAKLBY020000153">
    <property type="protein sequence ID" value="CAK7929527.1"/>
    <property type="molecule type" value="Genomic_DNA"/>
</dbReference>
<feature type="region of interest" description="Disordered" evidence="1">
    <location>
        <begin position="1"/>
        <end position="41"/>
    </location>
</feature>
<organism evidence="2 3">
    <name type="scientific">Peronospora matthiolae</name>
    <dbReference type="NCBI Taxonomy" id="2874970"/>
    <lineage>
        <taxon>Eukaryota</taxon>
        <taxon>Sar</taxon>
        <taxon>Stramenopiles</taxon>
        <taxon>Oomycota</taxon>
        <taxon>Peronosporomycetes</taxon>
        <taxon>Peronosporales</taxon>
        <taxon>Peronosporaceae</taxon>
        <taxon>Peronospora</taxon>
    </lineage>
</organism>
<name>A0AAV1U7I3_9STRA</name>
<evidence type="ECO:0000313" key="3">
    <source>
        <dbReference type="Proteomes" id="UP001162060"/>
    </source>
</evidence>
<dbReference type="Proteomes" id="UP001162060">
    <property type="component" value="Unassembled WGS sequence"/>
</dbReference>
<gene>
    <name evidence="2" type="ORF">PM001_LOCUS14677</name>
</gene>
<feature type="compositionally biased region" description="Low complexity" evidence="1">
    <location>
        <begin position="101"/>
        <end position="117"/>
    </location>
</feature>
<accession>A0AAV1U7I3</accession>
<evidence type="ECO:0000313" key="2">
    <source>
        <dbReference type="EMBL" id="CAK7929527.1"/>
    </source>
</evidence>